<dbReference type="PANTHER" id="PTHR18964">
    <property type="entry name" value="ROK (REPRESSOR, ORF, KINASE) FAMILY"/>
    <property type="match status" value="1"/>
</dbReference>
<keyword evidence="5" id="KW-1185">Reference proteome</keyword>
<dbReference type="EMBL" id="JAUHLN010000003">
    <property type="protein sequence ID" value="MDN4074416.1"/>
    <property type="molecule type" value="Genomic_DNA"/>
</dbReference>
<dbReference type="InterPro" id="IPR036390">
    <property type="entry name" value="WH_DNA-bd_sf"/>
</dbReference>
<sequence length="373" mass="41351">MPAKGTSVLREINQKNILHYIRAHEPCSRKEIAHALNVSKNTVSLVVEQLLNQNMIAESGIKEPVGAGRPRVLLQLRPDALQTIGLMVQRDNISYIVLDFQLNELEEGSVAIDRHSILDEVINLSKNLTCRFPKAKGIGIAIPGIVDQTRGYVYQSANLNWRNVEVKQILSSVVTVPVEVYNNVKIAAARGAETVLQKPKSSFFYIRISEGIGGAYVADHHVMNGNSWTAGEIGHLSVASQGPICKCGQQGCLEKIISMGAFREFLQSLTYRPSNNEDLDIAKLAQQDHRVHRKIGEYGEYLGRALVQVIHLLNPQEIMIEAPYNQIHEFQEKTISSAKQRTLSDAFAQTRIVFSKEFYSPAKGAAASILLNA</sequence>
<dbReference type="Gene3D" id="3.30.420.40">
    <property type="match status" value="2"/>
</dbReference>
<proteinExistence type="inferred from homology"/>
<dbReference type="Pfam" id="PF00480">
    <property type="entry name" value="ROK"/>
    <property type="match status" value="1"/>
</dbReference>
<evidence type="ECO:0000313" key="5">
    <source>
        <dbReference type="Proteomes" id="UP001168694"/>
    </source>
</evidence>
<dbReference type="Proteomes" id="UP001168694">
    <property type="component" value="Unassembled WGS sequence"/>
</dbReference>
<keyword evidence="3" id="KW-0859">Xylose metabolism</keyword>
<comment type="function">
    <text evidence="1">Transcriptional repressor of xylose-utilizing enzymes.</text>
</comment>
<reference evidence="4" key="1">
    <citation type="submission" date="2023-06" db="EMBL/GenBank/DDBJ databases">
        <title>Draft Genome Sequences of Representative Paenibacillus Polymyxa, Bacillus cereus, Fictibacillus sp., and Brevibacillus agri Strains Isolated from Amazonian Dark Earth.</title>
        <authorList>
            <person name="Pellegrinetti T.A."/>
            <person name="Cunha I.C.M."/>
            <person name="Chaves M.G."/>
            <person name="Freitas A.S."/>
            <person name="Silva A.V.R."/>
            <person name="Tsai S.M."/>
            <person name="Mendes L.W."/>
        </authorList>
    </citation>
    <scope>NUCLEOTIDE SEQUENCE</scope>
    <source>
        <strain evidence="4">CENA-BCM004</strain>
    </source>
</reference>
<dbReference type="Pfam" id="PF13412">
    <property type="entry name" value="HTH_24"/>
    <property type="match status" value="1"/>
</dbReference>
<dbReference type="InterPro" id="IPR000600">
    <property type="entry name" value="ROK"/>
</dbReference>
<protein>
    <submittedName>
        <fullName evidence="4">ROK family transcriptional regulator</fullName>
    </submittedName>
</protein>
<evidence type="ECO:0000256" key="2">
    <source>
        <dbReference type="ARBA" id="ARBA00006479"/>
    </source>
</evidence>
<comment type="similarity">
    <text evidence="2">Belongs to the ROK (NagC/XylR) family.</text>
</comment>
<dbReference type="SUPFAM" id="SSF46785">
    <property type="entry name" value="Winged helix' DNA-binding domain"/>
    <property type="match status" value="1"/>
</dbReference>
<dbReference type="SUPFAM" id="SSF53067">
    <property type="entry name" value="Actin-like ATPase domain"/>
    <property type="match status" value="2"/>
</dbReference>
<evidence type="ECO:0000256" key="1">
    <source>
        <dbReference type="ARBA" id="ARBA00002486"/>
    </source>
</evidence>
<accession>A0ABT8E921</accession>
<comment type="caution">
    <text evidence="4">The sequence shown here is derived from an EMBL/GenBank/DDBJ whole genome shotgun (WGS) entry which is preliminary data.</text>
</comment>
<dbReference type="Gene3D" id="1.10.10.10">
    <property type="entry name" value="Winged helix-like DNA-binding domain superfamily/Winged helix DNA-binding domain"/>
    <property type="match status" value="1"/>
</dbReference>
<dbReference type="PANTHER" id="PTHR18964:SF149">
    <property type="entry name" value="BIFUNCTIONAL UDP-N-ACETYLGLUCOSAMINE 2-EPIMERASE_N-ACETYLMANNOSAMINE KINASE"/>
    <property type="match status" value="1"/>
</dbReference>
<dbReference type="InterPro" id="IPR043129">
    <property type="entry name" value="ATPase_NBD"/>
</dbReference>
<dbReference type="InterPro" id="IPR036388">
    <property type="entry name" value="WH-like_DNA-bd_sf"/>
</dbReference>
<dbReference type="RefSeq" id="WP_290400548.1">
    <property type="nucleotide sequence ID" value="NZ_JAUHLN010000003.1"/>
</dbReference>
<gene>
    <name evidence="4" type="ORF">QYF49_15635</name>
</gene>
<organism evidence="4 5">
    <name type="scientific">Fictibacillus terranigra</name>
    <dbReference type="NCBI Taxonomy" id="3058424"/>
    <lineage>
        <taxon>Bacteria</taxon>
        <taxon>Bacillati</taxon>
        <taxon>Bacillota</taxon>
        <taxon>Bacilli</taxon>
        <taxon>Bacillales</taxon>
        <taxon>Fictibacillaceae</taxon>
        <taxon>Fictibacillus</taxon>
    </lineage>
</organism>
<evidence type="ECO:0000256" key="3">
    <source>
        <dbReference type="ARBA" id="ARBA00022629"/>
    </source>
</evidence>
<name>A0ABT8E921_9BACL</name>
<keyword evidence="3" id="KW-0119">Carbohydrate metabolism</keyword>
<evidence type="ECO:0000313" key="4">
    <source>
        <dbReference type="EMBL" id="MDN4074416.1"/>
    </source>
</evidence>